<dbReference type="Gene3D" id="2.40.40.10">
    <property type="entry name" value="RlpA-like domain"/>
    <property type="match status" value="1"/>
</dbReference>
<dbReference type="CDD" id="cd14667">
    <property type="entry name" value="3D_containing_proteins"/>
    <property type="match status" value="1"/>
</dbReference>
<name>A0A8S5VAW0_9CAUD</name>
<organism evidence="2">
    <name type="scientific">Siphoviridae sp. ctfhy6</name>
    <dbReference type="NCBI Taxonomy" id="2825597"/>
    <lineage>
        <taxon>Viruses</taxon>
        <taxon>Duplodnaviria</taxon>
        <taxon>Heunggongvirae</taxon>
        <taxon>Uroviricota</taxon>
        <taxon>Caudoviricetes</taxon>
    </lineage>
</organism>
<dbReference type="InterPro" id="IPR010611">
    <property type="entry name" value="3D_dom"/>
</dbReference>
<dbReference type="Pfam" id="PF06725">
    <property type="entry name" value="3D"/>
    <property type="match status" value="1"/>
</dbReference>
<sequence length="176" mass="19100">MRRHDKRTREQRKADESALFAAACLGATILLIVISILATSAQAVEAEPEETPIVEEYDPAWDIPATESAVCNDVFLGEFTLTAYCPGRCCCGKWASGYTATGTLATEGRTIAVDPKLIPYGTHVLLIWPDGTQHSYISEDCGGGVNGNHIDVFFDDHQAARVFGVQSAMVYLEAEE</sequence>
<dbReference type="SUPFAM" id="SSF50685">
    <property type="entry name" value="Barwin-like endoglucanases"/>
    <property type="match status" value="1"/>
</dbReference>
<dbReference type="InterPro" id="IPR036908">
    <property type="entry name" value="RlpA-like_sf"/>
</dbReference>
<evidence type="ECO:0000259" key="1">
    <source>
        <dbReference type="Pfam" id="PF06725"/>
    </source>
</evidence>
<reference evidence="2" key="1">
    <citation type="journal article" date="2021" name="Proc. Natl. Acad. Sci. U.S.A.">
        <title>A Catalog of Tens of Thousands of Viruses from Human Metagenomes Reveals Hidden Associations with Chronic Diseases.</title>
        <authorList>
            <person name="Tisza M.J."/>
            <person name="Buck C.B."/>
        </authorList>
    </citation>
    <scope>NUCLEOTIDE SEQUENCE</scope>
    <source>
        <strain evidence="2">Ctfhy6</strain>
    </source>
</reference>
<evidence type="ECO:0000313" key="2">
    <source>
        <dbReference type="EMBL" id="DAG03747.1"/>
    </source>
</evidence>
<dbReference type="GO" id="GO:0009254">
    <property type="term" value="P:peptidoglycan turnover"/>
    <property type="evidence" value="ECO:0007669"/>
    <property type="project" value="InterPro"/>
</dbReference>
<dbReference type="GO" id="GO:0019867">
    <property type="term" value="C:outer membrane"/>
    <property type="evidence" value="ECO:0007669"/>
    <property type="project" value="InterPro"/>
</dbReference>
<feature type="domain" description="3D" evidence="1">
    <location>
        <begin position="109"/>
        <end position="170"/>
    </location>
</feature>
<dbReference type="GO" id="GO:0004553">
    <property type="term" value="F:hydrolase activity, hydrolyzing O-glycosyl compounds"/>
    <property type="evidence" value="ECO:0007669"/>
    <property type="project" value="InterPro"/>
</dbReference>
<dbReference type="EMBL" id="BK016235">
    <property type="protein sequence ID" value="DAG03747.1"/>
    <property type="molecule type" value="Genomic_DNA"/>
</dbReference>
<dbReference type="InterPro" id="IPR059180">
    <property type="entry name" value="3D_YorM"/>
</dbReference>
<accession>A0A8S5VAW0</accession>
<protein>
    <submittedName>
        <fullName evidence="2">Lytic transglycosylase</fullName>
    </submittedName>
</protein>
<proteinExistence type="predicted"/>